<proteinExistence type="predicted"/>
<dbReference type="AlphaFoldDB" id="A0A8J8NAT0"/>
<evidence type="ECO:0000313" key="1">
    <source>
        <dbReference type="EMBL" id="TNV71080.1"/>
    </source>
</evidence>
<evidence type="ECO:0000313" key="2">
    <source>
        <dbReference type="Proteomes" id="UP000785679"/>
    </source>
</evidence>
<organism evidence="1 2">
    <name type="scientific">Halteria grandinella</name>
    <dbReference type="NCBI Taxonomy" id="5974"/>
    <lineage>
        <taxon>Eukaryota</taxon>
        <taxon>Sar</taxon>
        <taxon>Alveolata</taxon>
        <taxon>Ciliophora</taxon>
        <taxon>Intramacronucleata</taxon>
        <taxon>Spirotrichea</taxon>
        <taxon>Stichotrichia</taxon>
        <taxon>Sporadotrichida</taxon>
        <taxon>Halteriidae</taxon>
        <taxon>Halteria</taxon>
    </lineage>
</organism>
<dbReference type="EMBL" id="RRYP01030794">
    <property type="protein sequence ID" value="TNV71080.1"/>
    <property type="molecule type" value="Genomic_DNA"/>
</dbReference>
<gene>
    <name evidence="1" type="ORF">FGO68_gene16658</name>
</gene>
<accession>A0A8J8NAT0</accession>
<protein>
    <submittedName>
        <fullName evidence="1">Uncharacterized protein</fullName>
    </submittedName>
</protein>
<reference evidence="1" key="1">
    <citation type="submission" date="2019-06" db="EMBL/GenBank/DDBJ databases">
        <authorList>
            <person name="Zheng W."/>
        </authorList>
    </citation>
    <scope>NUCLEOTIDE SEQUENCE</scope>
    <source>
        <strain evidence="1">QDHG01</strain>
    </source>
</reference>
<dbReference type="Proteomes" id="UP000785679">
    <property type="component" value="Unassembled WGS sequence"/>
</dbReference>
<sequence>MVSYNKSIQPFLTQNICTQTIRNSFFQSLIYQQRILRIFNYEQLPLYQINWKRHQALRVKLKALDSQSQAWYKLSTCYSRLA</sequence>
<keyword evidence="2" id="KW-1185">Reference proteome</keyword>
<name>A0A8J8NAT0_HALGN</name>
<comment type="caution">
    <text evidence="1">The sequence shown here is derived from an EMBL/GenBank/DDBJ whole genome shotgun (WGS) entry which is preliminary data.</text>
</comment>